<dbReference type="Proteomes" id="UP000248795">
    <property type="component" value="Unassembled WGS sequence"/>
</dbReference>
<comment type="similarity">
    <text evidence="4">Belongs to the zinc-containing alcohol dehydrogenase family.</text>
</comment>
<keyword evidence="7" id="KW-1185">Reference proteome</keyword>
<comment type="caution">
    <text evidence="6">The sequence shown here is derived from an EMBL/GenBank/DDBJ whole genome shotgun (WGS) entry which is preliminary data.</text>
</comment>
<gene>
    <name evidence="6" type="ORF">DK847_11705</name>
</gene>
<organism evidence="6 7">
    <name type="scientific">Aestuariivirga litoralis</name>
    <dbReference type="NCBI Taxonomy" id="2650924"/>
    <lineage>
        <taxon>Bacteria</taxon>
        <taxon>Pseudomonadati</taxon>
        <taxon>Pseudomonadota</taxon>
        <taxon>Alphaproteobacteria</taxon>
        <taxon>Hyphomicrobiales</taxon>
        <taxon>Aestuariivirgaceae</taxon>
        <taxon>Aestuariivirga</taxon>
    </lineage>
</organism>
<accession>A0A2W2AM50</accession>
<sequence>MKAAIFEAYRGPLEIRSVPDPQCPADGVILKVEACGVCRSDHHGWSGVDPDVALPHVPGHEFAGTVLAVGPGVRTFRVGDRVTAPFILACGDCPDCRAGEPTVCNHQHVVGFSGWGAFAELLAVPRADFNLVRLPDSLGFAEAAAMGCRLTTAFRGLVDRADLKPGEWLAIHGCGGVGLSAVMIGQALGAQIIAIDINAEALAMAKALGANVTLNPSTLEDTALAVREVTGGGAHVSIDGLGITATIHNSVRSLRKLGRHVQIGQPLGQHASPPMPLLETVYARQISILGTRGIAASRFSSLLGMIAGGRLDPARMITKRIALSEAGAALKAMDGYTGVGVTVIDRMNA</sequence>
<dbReference type="Pfam" id="PF08240">
    <property type="entry name" value="ADH_N"/>
    <property type="match status" value="1"/>
</dbReference>
<dbReference type="SMART" id="SM00829">
    <property type="entry name" value="PKS_ER"/>
    <property type="match status" value="1"/>
</dbReference>
<keyword evidence="1 4" id="KW-0479">Metal-binding</keyword>
<dbReference type="InterPro" id="IPR036291">
    <property type="entry name" value="NAD(P)-bd_dom_sf"/>
</dbReference>
<dbReference type="InterPro" id="IPR050129">
    <property type="entry name" value="Zn_alcohol_dh"/>
</dbReference>
<evidence type="ECO:0000256" key="3">
    <source>
        <dbReference type="ARBA" id="ARBA00023002"/>
    </source>
</evidence>
<reference evidence="7" key="1">
    <citation type="submission" date="2018-06" db="EMBL/GenBank/DDBJ databases">
        <title>Aestuariibacter litoralis strain KCTC 52945T.</title>
        <authorList>
            <person name="Li X."/>
            <person name="Salam N."/>
            <person name="Li J.-L."/>
            <person name="Chen Y.-M."/>
            <person name="Yang Z.-W."/>
            <person name="Zhang L.-Y."/>
            <person name="Han M.-X."/>
            <person name="Xiao M."/>
            <person name="Li W.-J."/>
        </authorList>
    </citation>
    <scope>NUCLEOTIDE SEQUENCE [LARGE SCALE GENOMIC DNA]</scope>
    <source>
        <strain evidence="7">KCTC 52945</strain>
    </source>
</reference>
<dbReference type="PANTHER" id="PTHR43401">
    <property type="entry name" value="L-THREONINE 3-DEHYDROGENASE"/>
    <property type="match status" value="1"/>
</dbReference>
<keyword evidence="3" id="KW-0560">Oxidoreductase</keyword>
<dbReference type="InterPro" id="IPR013154">
    <property type="entry name" value="ADH-like_N"/>
</dbReference>
<evidence type="ECO:0000259" key="5">
    <source>
        <dbReference type="SMART" id="SM00829"/>
    </source>
</evidence>
<evidence type="ECO:0000256" key="1">
    <source>
        <dbReference type="ARBA" id="ARBA00022723"/>
    </source>
</evidence>
<dbReference type="CDD" id="cd08260">
    <property type="entry name" value="Zn_ADH6"/>
    <property type="match status" value="1"/>
</dbReference>
<feature type="domain" description="Enoyl reductase (ER)" evidence="5">
    <location>
        <begin position="11"/>
        <end position="344"/>
    </location>
</feature>
<dbReference type="SUPFAM" id="SSF50129">
    <property type="entry name" value="GroES-like"/>
    <property type="match status" value="1"/>
</dbReference>
<dbReference type="AlphaFoldDB" id="A0A2W2AM50"/>
<dbReference type="GO" id="GO:0016616">
    <property type="term" value="F:oxidoreductase activity, acting on the CH-OH group of donors, NAD or NADP as acceptor"/>
    <property type="evidence" value="ECO:0007669"/>
    <property type="project" value="UniProtKB-ARBA"/>
</dbReference>
<dbReference type="InterPro" id="IPR020843">
    <property type="entry name" value="ER"/>
</dbReference>
<dbReference type="Pfam" id="PF00107">
    <property type="entry name" value="ADH_zinc_N"/>
    <property type="match status" value="1"/>
</dbReference>
<dbReference type="SUPFAM" id="SSF51735">
    <property type="entry name" value="NAD(P)-binding Rossmann-fold domains"/>
    <property type="match status" value="1"/>
</dbReference>
<protein>
    <submittedName>
        <fullName evidence="6">Alcohol dehydrogenase</fullName>
    </submittedName>
</protein>
<name>A0A2W2AM50_9HYPH</name>
<dbReference type="InterPro" id="IPR002328">
    <property type="entry name" value="ADH_Zn_CS"/>
</dbReference>
<evidence type="ECO:0000313" key="6">
    <source>
        <dbReference type="EMBL" id="PZF76471.1"/>
    </source>
</evidence>
<evidence type="ECO:0000256" key="2">
    <source>
        <dbReference type="ARBA" id="ARBA00022833"/>
    </source>
</evidence>
<dbReference type="GO" id="GO:0008270">
    <property type="term" value="F:zinc ion binding"/>
    <property type="evidence" value="ECO:0007669"/>
    <property type="project" value="InterPro"/>
</dbReference>
<dbReference type="EMBL" id="QKVK01000005">
    <property type="protein sequence ID" value="PZF76471.1"/>
    <property type="molecule type" value="Genomic_DNA"/>
</dbReference>
<dbReference type="InterPro" id="IPR011032">
    <property type="entry name" value="GroES-like_sf"/>
</dbReference>
<comment type="cofactor">
    <cofactor evidence="4">
        <name>Zn(2+)</name>
        <dbReference type="ChEBI" id="CHEBI:29105"/>
    </cofactor>
</comment>
<dbReference type="PROSITE" id="PS00059">
    <property type="entry name" value="ADH_ZINC"/>
    <property type="match status" value="1"/>
</dbReference>
<proteinExistence type="inferred from homology"/>
<dbReference type="InterPro" id="IPR013149">
    <property type="entry name" value="ADH-like_C"/>
</dbReference>
<keyword evidence="2 4" id="KW-0862">Zinc</keyword>
<evidence type="ECO:0000256" key="4">
    <source>
        <dbReference type="RuleBase" id="RU361277"/>
    </source>
</evidence>
<evidence type="ECO:0000313" key="7">
    <source>
        <dbReference type="Proteomes" id="UP000248795"/>
    </source>
</evidence>
<dbReference type="RefSeq" id="WP_111198707.1">
    <property type="nucleotide sequence ID" value="NZ_QKVK01000005.1"/>
</dbReference>
<dbReference type="Gene3D" id="3.90.180.10">
    <property type="entry name" value="Medium-chain alcohol dehydrogenases, catalytic domain"/>
    <property type="match status" value="1"/>
</dbReference>
<dbReference type="PANTHER" id="PTHR43401:SF5">
    <property type="entry name" value="ALCOHOL DEHYDROGENASE-RELATED"/>
    <property type="match status" value="1"/>
</dbReference>